<dbReference type="InterPro" id="IPR000944">
    <property type="entry name" value="Tscrpt_reg_Rrf2"/>
</dbReference>
<dbReference type="InterPro" id="IPR036390">
    <property type="entry name" value="WH_DNA-bd_sf"/>
</dbReference>
<dbReference type="InterPro" id="IPR036388">
    <property type="entry name" value="WH-like_DNA-bd_sf"/>
</dbReference>
<name>A0A516GVJ5_9FLAO</name>
<proteinExistence type="predicted"/>
<protein>
    <submittedName>
        <fullName evidence="1">Rrf2 family transcriptional regulator</fullName>
    </submittedName>
</protein>
<dbReference type="AlphaFoldDB" id="A0A516GVJ5"/>
<evidence type="ECO:0000313" key="2">
    <source>
        <dbReference type="Proteomes" id="UP000319209"/>
    </source>
</evidence>
<dbReference type="OrthoDB" id="9808360at2"/>
<keyword evidence="2" id="KW-1185">Reference proteome</keyword>
<dbReference type="GO" id="GO:0003700">
    <property type="term" value="F:DNA-binding transcription factor activity"/>
    <property type="evidence" value="ECO:0007669"/>
    <property type="project" value="TreeGrafter"/>
</dbReference>
<dbReference type="Gene3D" id="1.10.10.10">
    <property type="entry name" value="Winged helix-like DNA-binding domain superfamily/Winged helix DNA-binding domain"/>
    <property type="match status" value="1"/>
</dbReference>
<dbReference type="PANTHER" id="PTHR33221:SF15">
    <property type="entry name" value="HTH-TYPE TRANSCRIPTIONAL REGULATOR YWGB-RELATED"/>
    <property type="match status" value="1"/>
</dbReference>
<gene>
    <name evidence="1" type="ORF">FNB79_16710</name>
</gene>
<dbReference type="PANTHER" id="PTHR33221">
    <property type="entry name" value="WINGED HELIX-TURN-HELIX TRANSCRIPTIONAL REGULATOR, RRF2 FAMILY"/>
    <property type="match status" value="1"/>
</dbReference>
<organism evidence="1 2">
    <name type="scientific">Formosa sediminum</name>
    <dbReference type="NCBI Taxonomy" id="2594004"/>
    <lineage>
        <taxon>Bacteria</taxon>
        <taxon>Pseudomonadati</taxon>
        <taxon>Bacteroidota</taxon>
        <taxon>Flavobacteriia</taxon>
        <taxon>Flavobacteriales</taxon>
        <taxon>Flavobacteriaceae</taxon>
        <taxon>Formosa</taxon>
    </lineage>
</organism>
<dbReference type="Pfam" id="PF02082">
    <property type="entry name" value="Rrf2"/>
    <property type="match status" value="1"/>
</dbReference>
<reference evidence="1 2" key="1">
    <citation type="submission" date="2019-07" db="EMBL/GenBank/DDBJ databases">
        <title>Genome sequencing for Formosa sp. PS13.</title>
        <authorList>
            <person name="Park S.-J."/>
        </authorList>
    </citation>
    <scope>NUCLEOTIDE SEQUENCE [LARGE SCALE GENOMIC DNA]</scope>
    <source>
        <strain evidence="1 2">PS13</strain>
    </source>
</reference>
<dbReference type="NCBIfam" id="TIGR00738">
    <property type="entry name" value="rrf2_super"/>
    <property type="match status" value="1"/>
</dbReference>
<dbReference type="SUPFAM" id="SSF46785">
    <property type="entry name" value="Winged helix' DNA-binding domain"/>
    <property type="match status" value="1"/>
</dbReference>
<dbReference type="PROSITE" id="PS51197">
    <property type="entry name" value="HTH_RRF2_2"/>
    <property type="match status" value="1"/>
</dbReference>
<dbReference type="Proteomes" id="UP000319209">
    <property type="component" value="Chromosome"/>
</dbReference>
<accession>A0A516GVJ5</accession>
<dbReference type="KEGG" id="fop:FNB79_16710"/>
<sequence length="144" mass="15832">MFSKACEYGIRASIFIAVNSLKNQRVSPKEIAKEIDSPEAFTAKILQKLVKNNVVSSKKGAHGGFEIEKVKMKNITLADIVTAIDGNHVYEDCGTGLSTCSESNPCPMHAKFKSVRGELKLFLENTNLEDMALDINLGESILKR</sequence>
<dbReference type="EMBL" id="CP041637">
    <property type="protein sequence ID" value="QDO95541.1"/>
    <property type="molecule type" value="Genomic_DNA"/>
</dbReference>
<dbReference type="RefSeq" id="WP_143382447.1">
    <property type="nucleotide sequence ID" value="NZ_CP041637.1"/>
</dbReference>
<dbReference type="GO" id="GO:0005829">
    <property type="term" value="C:cytosol"/>
    <property type="evidence" value="ECO:0007669"/>
    <property type="project" value="TreeGrafter"/>
</dbReference>
<evidence type="ECO:0000313" key="1">
    <source>
        <dbReference type="EMBL" id="QDO95541.1"/>
    </source>
</evidence>